<evidence type="ECO:0000256" key="9">
    <source>
        <dbReference type="ARBA" id="ARBA00023180"/>
    </source>
</evidence>
<dbReference type="STRING" id="226230.J5PBC1"/>
<keyword evidence="9" id="KW-0325">Glycoprotein</keyword>
<evidence type="ECO:0000256" key="1">
    <source>
        <dbReference type="ARBA" id="ARBA00004549"/>
    </source>
</evidence>
<keyword evidence="8" id="KW-0675">Receptor</keyword>
<evidence type="ECO:0000256" key="5">
    <source>
        <dbReference type="ARBA" id="ARBA00022989"/>
    </source>
</evidence>
<evidence type="ECO:0000256" key="3">
    <source>
        <dbReference type="ARBA" id="ARBA00021399"/>
    </source>
</evidence>
<evidence type="ECO:0000256" key="6">
    <source>
        <dbReference type="ARBA" id="ARBA00023136"/>
    </source>
</evidence>
<dbReference type="GO" id="GO:0045033">
    <property type="term" value="P:peroxisome inheritance"/>
    <property type="evidence" value="ECO:0007669"/>
    <property type="project" value="InterPro"/>
</dbReference>
<evidence type="ECO:0000313" key="10">
    <source>
        <dbReference type="EMBL" id="EJT41883.1"/>
    </source>
</evidence>
<accession>J5PBC1</accession>
<dbReference type="EMBL" id="AACI03001889">
    <property type="protein sequence ID" value="EJT41883.1"/>
    <property type="molecule type" value="Genomic_DNA"/>
</dbReference>
<comment type="similarity">
    <text evidence="2">Belongs to the INP2 family.</text>
</comment>
<name>J5PBC1_SACK1</name>
<dbReference type="GO" id="GO:0005778">
    <property type="term" value="C:peroxisomal membrane"/>
    <property type="evidence" value="ECO:0007669"/>
    <property type="project" value="UniProtKB-SubCell"/>
</dbReference>
<evidence type="ECO:0000313" key="11">
    <source>
        <dbReference type="Proteomes" id="UP000002753"/>
    </source>
</evidence>
<keyword evidence="4" id="KW-0812">Transmembrane</keyword>
<evidence type="ECO:0000256" key="8">
    <source>
        <dbReference type="ARBA" id="ARBA00023170"/>
    </source>
</evidence>
<sequence length="564" mass="64919">MAINSRPPPLQVPGLQIFSKLKSDEEDGFISSSSTLGRDTISGIGDSNRQEFYSTWRKPSQLSSRSILNEYSPTIIGSNDRIFSPISVQSSTKSFNWDNTISEIFTQNPFSVIHQFFEEFQYSIITSHFLNDLNHYRLTLHLNQSIMNFHKSSAILQKVPLRSLAFLTTKYGKLAVVENKNIYIKQDFHYLSVLLTSYRVLRQLKKYCKKKNDSGLKRVLSSVLVVVYLSMQQEHFRSHLICYKTLIEVQKVLKSLQQVDVMVHKYHLRYKEIKNYRIISRVTFISNADEYSSMVEELLTFSSDALFYKLKTIIGDIVILSNTSELSKYCELYGIDISNLYYNTIIAFKDLDGKLLRLKLLKKFMLCCLLSLDMTGDGNFFSSNMQNALNKIFPDYMVRMQQKKKNSIDTFQRVTNLLKGLNPLLSAVLISLNDHKQILYALPGESWPTNGGEKSNKYSFSKSDEVFQALNYVKKIENDLLAVDVQNGITETYKSNVQDKLEELIRFWKGLKTCNNFTKARKTPITNTTVRGFHLDILKGRQSSSSSSIQGLNLEKKVEFIKCQ</sequence>
<protein>
    <recommendedName>
        <fullName evidence="3">Inheritance of peroxisomes protein 2</fullName>
    </recommendedName>
</protein>
<dbReference type="PRINTS" id="PR02104">
    <property type="entry name" value="INPROXISOME2"/>
</dbReference>
<organism evidence="10 11">
    <name type="scientific">Saccharomyces kudriavzevii (strain ATCC MYA-4449 / AS 2.2408 / CBS 8840 / NBRC 1802 / NCYC 2889)</name>
    <name type="common">Yeast</name>
    <dbReference type="NCBI Taxonomy" id="226230"/>
    <lineage>
        <taxon>Eukaryota</taxon>
        <taxon>Fungi</taxon>
        <taxon>Dikarya</taxon>
        <taxon>Ascomycota</taxon>
        <taxon>Saccharomycotina</taxon>
        <taxon>Saccharomycetes</taxon>
        <taxon>Saccharomycetales</taxon>
        <taxon>Saccharomycetaceae</taxon>
        <taxon>Saccharomyces</taxon>
    </lineage>
</organism>
<keyword evidence="7" id="KW-0576">Peroxisome</keyword>
<dbReference type="AlphaFoldDB" id="J5PBC1"/>
<evidence type="ECO:0000256" key="7">
    <source>
        <dbReference type="ARBA" id="ARBA00023140"/>
    </source>
</evidence>
<reference evidence="10 11" key="1">
    <citation type="journal article" date="2003" name="Science">
        <title>Finding functional features in Saccharomyces genomes by phylogenetic footprinting.</title>
        <authorList>
            <person name="Cliften P.F."/>
            <person name="Sudarsanam P."/>
            <person name="Desikan A."/>
            <person name="Fulton L."/>
            <person name="Fulton B."/>
            <person name="Majors J."/>
            <person name="Waterston R."/>
            <person name="Cohen B.A."/>
            <person name="Johnston M."/>
        </authorList>
    </citation>
    <scope>NUCLEOTIDE SEQUENCE [LARGE SCALE GENOMIC DNA]</scope>
    <source>
        <strain evidence="11">ATCC MYA-4449 / AS 2.2408 / CBS 8840 / NBRC 1802 / NCYC 2889</strain>
    </source>
</reference>
<keyword evidence="5" id="KW-1133">Transmembrane helix</keyword>
<keyword evidence="11" id="KW-1185">Reference proteome</keyword>
<evidence type="ECO:0000256" key="4">
    <source>
        <dbReference type="ARBA" id="ARBA00022692"/>
    </source>
</evidence>
<comment type="subcellular location">
    <subcellularLocation>
        <location evidence="1">Peroxisome membrane</location>
        <topology evidence="1">Single-pass membrane protein</topology>
    </subcellularLocation>
</comment>
<comment type="caution">
    <text evidence="10">The sequence shown here is derived from an EMBL/GenBank/DDBJ whole genome shotgun (WGS) entry which is preliminary data.</text>
</comment>
<reference evidence="11" key="2">
    <citation type="journal article" date="2011" name="G3 (Bethesda)">
        <title>The awesome power of yeast evolutionary genetics: New genome sequences and strain resources for the Saccharomyces sensu stricto genus.</title>
        <authorList>
            <person name="Scannell D.R."/>
            <person name="Zill O.A."/>
            <person name="Rokas A."/>
            <person name="Payen C."/>
            <person name="Dunham M.J."/>
            <person name="Eisen M.B."/>
            <person name="Rine J."/>
            <person name="Johnston M."/>
            <person name="Hittinger C.T."/>
        </authorList>
    </citation>
    <scope>GENOME REANNOTATION</scope>
    <source>
        <strain evidence="11">ATCC MYA-4449 / AS 2.2408 / CBS 8840 / NBRC 1802 / NCYC 2889</strain>
    </source>
</reference>
<evidence type="ECO:0000256" key="2">
    <source>
        <dbReference type="ARBA" id="ARBA00007231"/>
    </source>
</evidence>
<gene>
    <name evidence="10" type="primary">YMR163C</name>
    <name evidence="10" type="ORF">SKUD_155102</name>
</gene>
<dbReference type="HOGENOM" id="CLU_024345_0_0_1"/>
<dbReference type="Proteomes" id="UP000002753">
    <property type="component" value="Unassembled WGS sequence"/>
</dbReference>
<dbReference type="InterPro" id="IPR026235">
    <property type="entry name" value="INP2"/>
</dbReference>
<proteinExistence type="inferred from homology"/>
<keyword evidence="6" id="KW-0472">Membrane</keyword>